<dbReference type="Pfam" id="PF00675">
    <property type="entry name" value="Peptidase_M16"/>
    <property type="match status" value="1"/>
</dbReference>
<dbReference type="Gene3D" id="3.30.830.10">
    <property type="entry name" value="Metalloenzyme, LuxS/M16 peptidase-like"/>
    <property type="match status" value="4"/>
</dbReference>
<evidence type="ECO:0000256" key="1">
    <source>
        <dbReference type="ARBA" id="ARBA00001947"/>
    </source>
</evidence>
<evidence type="ECO:0000256" key="5">
    <source>
        <dbReference type="ARBA" id="ARBA00022801"/>
    </source>
</evidence>
<dbReference type="EMBL" id="CADCTU010000542">
    <property type="protein sequence ID" value="CAA9328938.1"/>
    <property type="molecule type" value="Genomic_DNA"/>
</dbReference>
<dbReference type="InterPro" id="IPR011249">
    <property type="entry name" value="Metalloenz_LuxS/M16"/>
</dbReference>
<dbReference type="GO" id="GO:0006508">
    <property type="term" value="P:proteolysis"/>
    <property type="evidence" value="ECO:0007669"/>
    <property type="project" value="UniProtKB-KW"/>
</dbReference>
<accession>A0A6J4LBQ6</accession>
<feature type="non-terminal residue" evidence="11">
    <location>
        <position position="1"/>
    </location>
</feature>
<evidence type="ECO:0000256" key="8">
    <source>
        <dbReference type="RuleBase" id="RU004447"/>
    </source>
</evidence>
<dbReference type="PROSITE" id="PS00143">
    <property type="entry name" value="INSULINASE"/>
    <property type="match status" value="1"/>
</dbReference>
<evidence type="ECO:0000256" key="6">
    <source>
        <dbReference type="ARBA" id="ARBA00022833"/>
    </source>
</evidence>
<dbReference type="Pfam" id="PF05193">
    <property type="entry name" value="Peptidase_M16_C"/>
    <property type="match status" value="2"/>
</dbReference>
<sequence length="919" mass="99821">TSAAPAPADPLPADPAVTVGTLPNGLRYYIRRNPKPEKRAELRLVVNAGSILEDDDQRGLAHFLEHTAFNGTKNFPKNELVGYLQSIGVRFGADLNANTSFDQTVYILPIPTDTARIVERGFDILEDWARGQRFDSAEVANERGIVLEEWRGGQGAGERMLRQWLPVALKGSRYAERLPIGTRESIQAATPAKLRRFYDDWYRPDLMAVVAVGDFDPARIEALVRRHFGAVPRAARPRPRPVPGVPPNAAPLVAVATDRETTRSTVTVLYKRPHESTRTVADYRRGLAQELYLAMLNGRLAETAQKPGAPFLGAGAGTGAFFARTTDAFQLSATVEDGAIPRGLEALLVEARRVDRFGFLPAELEREKQDLLRGYEQAYAEREKTNSGAYVGEYVQHFLAGDAFPGIAYEYDLVRRLLPGITVAELNGLARGWITDSNRVIVAQAPDKPGVRVPTEAELLGVFRRASEAPVAAYTETLSSQPLLARAPAPGRVVSERTVPEVGVTEWRLSNGARVLLKPTDFKADEVLMTAYSEGGTSLAPDSAYMSAAQAAQVVALSGIGGFSRVDLGKKLSGKAAGVAPAIGETSEGLGGRASPKDLETLLQLTHLHFTAPRLDTAAFQAFRAQAAQAIANRGLVPEQLFADTVQVTMSGGSFRARPLTAATFAEVDPRRALAFYKERFADASDFTFLFVGNVAPATLRPLAERYLASLPAIRRKETWKDTGGAPPKGVVEKVVRSGVEPKATTLLLFTGPFAYTPENRFALNALTELFQIKLTESLREQLGGTYSPNVGGGGSRAPRAEYAIRVSYGSSPENADRLTRTVFALIDTLKTRGPSAADVAKVREQLVRSREVQLTQNAYWLGNLAGRDQAGEPLAGLLAPYDAMVRALSPALVQQAARRYFDTKNYARFTLLPEARAP</sequence>
<evidence type="ECO:0000259" key="10">
    <source>
        <dbReference type="Pfam" id="PF05193"/>
    </source>
</evidence>
<evidence type="ECO:0000256" key="4">
    <source>
        <dbReference type="ARBA" id="ARBA00022723"/>
    </source>
</evidence>
<keyword evidence="5 11" id="KW-0378">Hydrolase</keyword>
<dbReference type="EC" id="3.4.99.-" evidence="11"/>
<feature type="domain" description="Peptidase M16 N-terminal" evidence="9">
    <location>
        <begin position="33"/>
        <end position="150"/>
    </location>
</feature>
<dbReference type="InterPro" id="IPR050626">
    <property type="entry name" value="Peptidase_M16"/>
</dbReference>
<dbReference type="GO" id="GO:0004222">
    <property type="term" value="F:metalloendopeptidase activity"/>
    <property type="evidence" value="ECO:0007669"/>
    <property type="project" value="InterPro"/>
</dbReference>
<evidence type="ECO:0000313" key="11">
    <source>
        <dbReference type="EMBL" id="CAA9328938.1"/>
    </source>
</evidence>
<evidence type="ECO:0000256" key="2">
    <source>
        <dbReference type="ARBA" id="ARBA00007261"/>
    </source>
</evidence>
<evidence type="ECO:0000256" key="3">
    <source>
        <dbReference type="ARBA" id="ARBA00022670"/>
    </source>
</evidence>
<feature type="domain" description="Peptidase M16 C-terminal" evidence="10">
    <location>
        <begin position="190"/>
        <end position="369"/>
    </location>
</feature>
<evidence type="ECO:0000259" key="9">
    <source>
        <dbReference type="Pfam" id="PF00675"/>
    </source>
</evidence>
<gene>
    <name evidence="11" type="ORF">AVDCRST_MAG11-2384</name>
</gene>
<dbReference type="SUPFAM" id="SSF63411">
    <property type="entry name" value="LuxS/MPP-like metallohydrolase"/>
    <property type="match status" value="4"/>
</dbReference>
<dbReference type="AlphaFoldDB" id="A0A6J4LBQ6"/>
<keyword evidence="7" id="KW-0482">Metalloprotease</keyword>
<name>A0A6J4LBQ6_9BACT</name>
<comment type="similarity">
    <text evidence="2 8">Belongs to the peptidase M16 family.</text>
</comment>
<feature type="domain" description="Peptidase M16 C-terminal" evidence="10">
    <location>
        <begin position="673"/>
        <end position="847"/>
    </location>
</feature>
<reference evidence="11" key="1">
    <citation type="submission" date="2020-02" db="EMBL/GenBank/DDBJ databases">
        <authorList>
            <person name="Meier V. D."/>
        </authorList>
    </citation>
    <scope>NUCLEOTIDE SEQUENCE</scope>
    <source>
        <strain evidence="11">AVDCRST_MAG11</strain>
    </source>
</reference>
<organism evidence="11">
    <name type="scientific">uncultured Gemmatimonadaceae bacterium</name>
    <dbReference type="NCBI Taxonomy" id="246130"/>
    <lineage>
        <taxon>Bacteria</taxon>
        <taxon>Pseudomonadati</taxon>
        <taxon>Gemmatimonadota</taxon>
        <taxon>Gemmatimonadia</taxon>
        <taxon>Gemmatimonadales</taxon>
        <taxon>Gemmatimonadaceae</taxon>
        <taxon>environmental samples</taxon>
    </lineage>
</organism>
<dbReference type="InterPro" id="IPR007863">
    <property type="entry name" value="Peptidase_M16_C"/>
</dbReference>
<dbReference type="InterPro" id="IPR001431">
    <property type="entry name" value="Pept_M16_Zn_BS"/>
</dbReference>
<protein>
    <submittedName>
        <fullName evidence="11">Probable zinc protease pqqL</fullName>
        <ecNumber evidence="11">3.4.99.-</ecNumber>
    </submittedName>
</protein>
<comment type="cofactor">
    <cofactor evidence="1">
        <name>Zn(2+)</name>
        <dbReference type="ChEBI" id="CHEBI:29105"/>
    </cofactor>
</comment>
<keyword evidence="3 11" id="KW-0645">Protease</keyword>
<proteinExistence type="inferred from homology"/>
<dbReference type="GO" id="GO:0046872">
    <property type="term" value="F:metal ion binding"/>
    <property type="evidence" value="ECO:0007669"/>
    <property type="project" value="UniProtKB-KW"/>
</dbReference>
<evidence type="ECO:0000256" key="7">
    <source>
        <dbReference type="ARBA" id="ARBA00023049"/>
    </source>
</evidence>
<dbReference type="PANTHER" id="PTHR43690">
    <property type="entry name" value="NARDILYSIN"/>
    <property type="match status" value="1"/>
</dbReference>
<keyword evidence="4" id="KW-0479">Metal-binding</keyword>
<keyword evidence="6" id="KW-0862">Zinc</keyword>
<dbReference type="InterPro" id="IPR011765">
    <property type="entry name" value="Pept_M16_N"/>
</dbReference>
<dbReference type="PANTHER" id="PTHR43690:SF34">
    <property type="entry name" value="ZINC PROTEASE PQQL-LIKE"/>
    <property type="match status" value="1"/>
</dbReference>